<keyword evidence="2" id="KW-0472">Membrane</keyword>
<gene>
    <name evidence="5" type="ORF">IAC47_07615</name>
</gene>
<accession>A0A9D1RIJ9</accession>
<sequence length="646" mass="74236">MNKLYRKMLQLIDKFMAKRYIPAWVIALIDAFIVILSIFVSAFAVSIKEKWFSFPFDDYSVRFIILSTVVTIVFLNVFRIHRSVIRYSSFSDMIRIFFAILTTTVVLMGINLAYKLNHGTDYIPKQLILVNACISYIGLFMFRMFVRWLFEKAYKAGVNTELNTQVVIFGAGRTGTATANTLMSASRKYYIKGFIDDDPNLTGKTIMGHKIYPRQKQEYLIKYKDIDQLIIATKRISQERKNEIFELCHQNKVKVLTVPPIKTWTDGKLKDNQIKDLQIEDLLLRDEINLNLEIISQQMKGKTVLVSGAAGSIGSEIVRQLSKFSTKTILLDQAETPLYHMENEMNDKFSETEREIVIASVKDKDKLREIFEHYRPQIIFHAAAYKHVPMMERAPYQAVTTNVIGTRNMAELAMEYGVEKFVMISTDKAVNPTNVMGASKRYAEILIQQMNNREGNKTRFITTRFGNVLGSNGSVIPRFRQQIAEGGPVTVTHPDITRYFMTIPEASRLVLEAATMGQGGEIFLFDMGEPVKIRTLAERMIKLSGLQPDKDIRIVYTGLRPGEKLYEELLTKNEDTLPTYHKKIFIAKQEPVDAEEVQKSMRELESILENYSSDQDERIVANMKHLIKSYKSNNSIYEQLDTENES</sequence>
<dbReference type="Proteomes" id="UP000824267">
    <property type="component" value="Unassembled WGS sequence"/>
</dbReference>
<feature type="transmembrane region" description="Helical" evidence="2">
    <location>
        <begin position="21"/>
        <end position="47"/>
    </location>
</feature>
<reference evidence="5" key="1">
    <citation type="journal article" date="2021" name="PeerJ">
        <title>Extensive microbial diversity within the chicken gut microbiome revealed by metagenomics and culture.</title>
        <authorList>
            <person name="Gilroy R."/>
            <person name="Ravi A."/>
            <person name="Getino M."/>
            <person name="Pursley I."/>
            <person name="Horton D.L."/>
            <person name="Alikhan N.F."/>
            <person name="Baker D."/>
            <person name="Gharbi K."/>
            <person name="Hall N."/>
            <person name="Watson M."/>
            <person name="Adriaenssens E.M."/>
            <person name="Foster-Nyarko E."/>
            <person name="Jarju S."/>
            <person name="Secka A."/>
            <person name="Antonio M."/>
            <person name="Oren A."/>
            <person name="Chaudhuri R.R."/>
            <person name="La Ragione R."/>
            <person name="Hildebrand F."/>
            <person name="Pallen M.J."/>
        </authorList>
    </citation>
    <scope>NUCLEOTIDE SEQUENCE</scope>
    <source>
        <strain evidence="5">Gambia16-930</strain>
    </source>
</reference>
<dbReference type="SUPFAM" id="SSF51735">
    <property type="entry name" value="NAD(P)-binding Rossmann-fold domains"/>
    <property type="match status" value="2"/>
</dbReference>
<evidence type="ECO:0000256" key="1">
    <source>
        <dbReference type="ARBA" id="ARBA00007430"/>
    </source>
</evidence>
<dbReference type="CDD" id="cd05237">
    <property type="entry name" value="UDP_invert_4-6DH_SDR_e"/>
    <property type="match status" value="1"/>
</dbReference>
<evidence type="ECO:0000313" key="5">
    <source>
        <dbReference type="EMBL" id="HIW88115.1"/>
    </source>
</evidence>
<dbReference type="EMBL" id="DXGG01000238">
    <property type="protein sequence ID" value="HIW88115.1"/>
    <property type="molecule type" value="Genomic_DNA"/>
</dbReference>
<organism evidence="5 6">
    <name type="scientific">Candidatus Onthomorpha intestinigallinarum</name>
    <dbReference type="NCBI Taxonomy" id="2840880"/>
    <lineage>
        <taxon>Bacteria</taxon>
        <taxon>Pseudomonadati</taxon>
        <taxon>Bacteroidota</taxon>
        <taxon>Bacteroidia</taxon>
        <taxon>Bacteroidales</taxon>
        <taxon>Candidatus Onthomorpha</taxon>
    </lineage>
</organism>
<feature type="transmembrane region" description="Helical" evidence="2">
    <location>
        <begin position="126"/>
        <end position="146"/>
    </location>
</feature>
<evidence type="ECO:0000313" key="6">
    <source>
        <dbReference type="Proteomes" id="UP000824267"/>
    </source>
</evidence>
<reference evidence="5" key="2">
    <citation type="submission" date="2021-04" db="EMBL/GenBank/DDBJ databases">
        <authorList>
            <person name="Gilroy R."/>
        </authorList>
    </citation>
    <scope>NUCLEOTIDE SEQUENCE</scope>
    <source>
        <strain evidence="5">Gambia16-930</strain>
    </source>
</reference>
<dbReference type="InterPro" id="IPR003781">
    <property type="entry name" value="CoA-bd"/>
</dbReference>
<feature type="domain" description="CoA-binding" evidence="3">
    <location>
        <begin position="163"/>
        <end position="214"/>
    </location>
</feature>
<dbReference type="InterPro" id="IPR036291">
    <property type="entry name" value="NAD(P)-bd_dom_sf"/>
</dbReference>
<dbReference type="PANTHER" id="PTHR43318:SF1">
    <property type="entry name" value="POLYSACCHARIDE BIOSYNTHESIS PROTEIN EPSC-RELATED"/>
    <property type="match status" value="1"/>
</dbReference>
<evidence type="ECO:0000259" key="4">
    <source>
        <dbReference type="Pfam" id="PF02719"/>
    </source>
</evidence>
<keyword evidence="2" id="KW-1133">Transmembrane helix</keyword>
<feature type="domain" description="Polysaccharide biosynthesis protein CapD-like" evidence="4">
    <location>
        <begin position="304"/>
        <end position="588"/>
    </location>
</feature>
<dbReference type="Pfam" id="PF02629">
    <property type="entry name" value="CoA_binding"/>
    <property type="match status" value="1"/>
</dbReference>
<dbReference type="AlphaFoldDB" id="A0A9D1RIJ9"/>
<dbReference type="InterPro" id="IPR051203">
    <property type="entry name" value="Polysaccharide_Synthase-Rel"/>
</dbReference>
<feature type="transmembrane region" description="Helical" evidence="2">
    <location>
        <begin position="93"/>
        <end position="114"/>
    </location>
</feature>
<dbReference type="PANTHER" id="PTHR43318">
    <property type="entry name" value="UDP-N-ACETYLGLUCOSAMINE 4,6-DEHYDRATASE"/>
    <property type="match status" value="1"/>
</dbReference>
<name>A0A9D1RIJ9_9BACT</name>
<dbReference type="Gene3D" id="3.40.50.720">
    <property type="entry name" value="NAD(P)-binding Rossmann-like Domain"/>
    <property type="match status" value="2"/>
</dbReference>
<keyword evidence="2" id="KW-0812">Transmembrane</keyword>
<feature type="transmembrane region" description="Helical" evidence="2">
    <location>
        <begin position="59"/>
        <end position="81"/>
    </location>
</feature>
<evidence type="ECO:0000256" key="2">
    <source>
        <dbReference type="SAM" id="Phobius"/>
    </source>
</evidence>
<dbReference type="Pfam" id="PF02719">
    <property type="entry name" value="Polysacc_synt_2"/>
    <property type="match status" value="1"/>
</dbReference>
<comment type="similarity">
    <text evidence="1">Belongs to the polysaccharide synthase family.</text>
</comment>
<dbReference type="InterPro" id="IPR003869">
    <property type="entry name" value="Polysac_CapD-like"/>
</dbReference>
<proteinExistence type="inferred from homology"/>
<protein>
    <submittedName>
        <fullName evidence="5">Polysaccharide biosynthesis protein</fullName>
    </submittedName>
</protein>
<comment type="caution">
    <text evidence="5">The sequence shown here is derived from an EMBL/GenBank/DDBJ whole genome shotgun (WGS) entry which is preliminary data.</text>
</comment>
<evidence type="ECO:0000259" key="3">
    <source>
        <dbReference type="Pfam" id="PF02629"/>
    </source>
</evidence>